<dbReference type="EMBL" id="EAAA01000518">
    <property type="status" value="NOT_ANNOTATED_CDS"/>
    <property type="molecule type" value="Genomic_DNA"/>
</dbReference>
<organism evidence="1 2">
    <name type="scientific">Ciona intestinalis</name>
    <name type="common">Transparent sea squirt</name>
    <name type="synonym">Ascidia intestinalis</name>
    <dbReference type="NCBI Taxonomy" id="7719"/>
    <lineage>
        <taxon>Eukaryota</taxon>
        <taxon>Metazoa</taxon>
        <taxon>Chordata</taxon>
        <taxon>Tunicata</taxon>
        <taxon>Ascidiacea</taxon>
        <taxon>Phlebobranchia</taxon>
        <taxon>Cionidae</taxon>
        <taxon>Ciona</taxon>
    </lineage>
</organism>
<dbReference type="InParanoid" id="H2Y0I0"/>
<reference evidence="2" key="1">
    <citation type="journal article" date="2002" name="Science">
        <title>The draft genome of Ciona intestinalis: insights into chordate and vertebrate origins.</title>
        <authorList>
            <person name="Dehal P."/>
            <person name="Satou Y."/>
            <person name="Campbell R.K."/>
            <person name="Chapman J."/>
            <person name="Degnan B."/>
            <person name="De Tomaso A."/>
            <person name="Davidson B."/>
            <person name="Di Gregorio A."/>
            <person name="Gelpke M."/>
            <person name="Goodstein D.M."/>
            <person name="Harafuji N."/>
            <person name="Hastings K.E."/>
            <person name="Ho I."/>
            <person name="Hotta K."/>
            <person name="Huang W."/>
            <person name="Kawashima T."/>
            <person name="Lemaire P."/>
            <person name="Martinez D."/>
            <person name="Meinertzhagen I.A."/>
            <person name="Necula S."/>
            <person name="Nonaka M."/>
            <person name="Putnam N."/>
            <person name="Rash S."/>
            <person name="Saiga H."/>
            <person name="Satake M."/>
            <person name="Terry A."/>
            <person name="Yamada L."/>
            <person name="Wang H.G."/>
            <person name="Awazu S."/>
            <person name="Azumi K."/>
            <person name="Boore J."/>
            <person name="Branno M."/>
            <person name="Chin-Bow S."/>
            <person name="DeSantis R."/>
            <person name="Doyle S."/>
            <person name="Francino P."/>
            <person name="Keys D.N."/>
            <person name="Haga S."/>
            <person name="Hayashi H."/>
            <person name="Hino K."/>
            <person name="Imai K.S."/>
            <person name="Inaba K."/>
            <person name="Kano S."/>
            <person name="Kobayashi K."/>
            <person name="Kobayashi M."/>
            <person name="Lee B.I."/>
            <person name="Makabe K.W."/>
            <person name="Manohar C."/>
            <person name="Matassi G."/>
            <person name="Medina M."/>
            <person name="Mochizuki Y."/>
            <person name="Mount S."/>
            <person name="Morishita T."/>
            <person name="Miura S."/>
            <person name="Nakayama A."/>
            <person name="Nishizaka S."/>
            <person name="Nomoto H."/>
            <person name="Ohta F."/>
            <person name="Oishi K."/>
            <person name="Rigoutsos I."/>
            <person name="Sano M."/>
            <person name="Sasaki A."/>
            <person name="Sasakura Y."/>
            <person name="Shoguchi E."/>
            <person name="Shin-i T."/>
            <person name="Spagnuolo A."/>
            <person name="Stainier D."/>
            <person name="Suzuki M.M."/>
            <person name="Tassy O."/>
            <person name="Takatori N."/>
            <person name="Tokuoka M."/>
            <person name="Yagi K."/>
            <person name="Yoshizaki F."/>
            <person name="Wada S."/>
            <person name="Zhang C."/>
            <person name="Hyatt P.D."/>
            <person name="Larimer F."/>
            <person name="Detter C."/>
            <person name="Doggett N."/>
            <person name="Glavina T."/>
            <person name="Hawkins T."/>
            <person name="Richardson P."/>
            <person name="Lucas S."/>
            <person name="Kohara Y."/>
            <person name="Levine M."/>
            <person name="Satoh N."/>
            <person name="Rokhsar D.S."/>
        </authorList>
    </citation>
    <scope>NUCLEOTIDE SEQUENCE [LARGE SCALE GENOMIC DNA]</scope>
</reference>
<dbReference type="HOGENOM" id="CLU_1677229_0_0_1"/>
<proteinExistence type="predicted"/>
<dbReference type="Proteomes" id="UP000008144">
    <property type="component" value="Chromosome 10"/>
</dbReference>
<dbReference type="AlphaFoldDB" id="H2Y0I0"/>
<sequence length="157" mass="17985">MQRAQKTLKILDSILQIARITCLLALVANSYRLLNALERGYNLKMGKWKDSKIIFLYLDTIVTPSRLYTPLKEVSRINPILHLVKHTMAVLRQLTCQITLKDNLYIGCYIKLSKKVSLLGLACVKHLSSIELCLRTYLIKQTQQEGKNVMDILIPIT</sequence>
<evidence type="ECO:0000313" key="2">
    <source>
        <dbReference type="Proteomes" id="UP000008144"/>
    </source>
</evidence>
<accession>H2Y0I0</accession>
<name>H2Y0I0_CIOIN</name>
<keyword evidence="2" id="KW-1185">Reference proteome</keyword>
<reference evidence="1" key="2">
    <citation type="journal article" date="2008" name="Genome Biol.">
        <title>Improved genome assembly and evidence-based global gene model set for the chordate Ciona intestinalis: new insight into intron and operon populations.</title>
        <authorList>
            <person name="Satou Y."/>
            <person name="Mineta K."/>
            <person name="Ogasawara M."/>
            <person name="Sasakura Y."/>
            <person name="Shoguchi E."/>
            <person name="Ueno K."/>
            <person name="Yamada L."/>
            <person name="Matsumoto J."/>
            <person name="Wasserscheid J."/>
            <person name="Dewar K."/>
            <person name="Wiley G.B."/>
            <person name="Macmil S.L."/>
            <person name="Roe B.A."/>
            <person name="Zeller R.W."/>
            <person name="Hastings K.E."/>
            <person name="Lemaire P."/>
            <person name="Lindquist E."/>
            <person name="Endo T."/>
            <person name="Hotta K."/>
            <person name="Inaba K."/>
        </authorList>
    </citation>
    <scope>NUCLEOTIDE SEQUENCE [LARGE SCALE GENOMIC DNA]</scope>
    <source>
        <strain evidence="1">wild type</strain>
    </source>
</reference>
<protein>
    <submittedName>
        <fullName evidence="1">Uncharacterized protein</fullName>
    </submittedName>
</protein>
<reference evidence="1" key="3">
    <citation type="submission" date="2025-08" db="UniProtKB">
        <authorList>
            <consortium name="Ensembl"/>
        </authorList>
    </citation>
    <scope>IDENTIFICATION</scope>
</reference>
<reference evidence="1" key="4">
    <citation type="submission" date="2025-09" db="UniProtKB">
        <authorList>
            <consortium name="Ensembl"/>
        </authorList>
    </citation>
    <scope>IDENTIFICATION</scope>
</reference>
<dbReference type="Ensembl" id="ENSCINT00000031322.1">
    <property type="protein sequence ID" value="ENSCINP00000035414.1"/>
    <property type="gene ID" value="ENSCING00000022671.1"/>
</dbReference>
<evidence type="ECO:0000313" key="1">
    <source>
        <dbReference type="Ensembl" id="ENSCINP00000035414.1"/>
    </source>
</evidence>